<evidence type="ECO:0000313" key="8">
    <source>
        <dbReference type="EMBL" id="RNA68584.1"/>
    </source>
</evidence>
<evidence type="ECO:0000256" key="3">
    <source>
        <dbReference type="ARBA" id="ARBA00022692"/>
    </source>
</evidence>
<proteinExistence type="predicted"/>
<dbReference type="OrthoDB" id="1787043at2"/>
<evidence type="ECO:0000256" key="5">
    <source>
        <dbReference type="ARBA" id="ARBA00023136"/>
    </source>
</evidence>
<feature type="transmembrane region" description="Helical" evidence="6">
    <location>
        <begin position="48"/>
        <end position="64"/>
    </location>
</feature>
<gene>
    <name evidence="8" type="ORF">EBO34_01030</name>
</gene>
<feature type="transmembrane region" description="Helical" evidence="6">
    <location>
        <begin position="96"/>
        <end position="120"/>
    </location>
</feature>
<dbReference type="EMBL" id="RHIB01000001">
    <property type="protein sequence ID" value="RNA68584.1"/>
    <property type="molecule type" value="Genomic_DNA"/>
</dbReference>
<protein>
    <submittedName>
        <fullName evidence="8">RDD family protein</fullName>
    </submittedName>
</protein>
<dbReference type="Proteomes" id="UP000278746">
    <property type="component" value="Unassembled WGS sequence"/>
</dbReference>
<dbReference type="PANTHER" id="PTHR36115:SF9">
    <property type="entry name" value="LMO1584 PROTEIN"/>
    <property type="match status" value="1"/>
</dbReference>
<dbReference type="InterPro" id="IPR010432">
    <property type="entry name" value="RDD"/>
</dbReference>
<name>A0A3M7TV26_9BACI</name>
<evidence type="ECO:0000256" key="6">
    <source>
        <dbReference type="SAM" id="Phobius"/>
    </source>
</evidence>
<dbReference type="RefSeq" id="WP_122896110.1">
    <property type="nucleotide sequence ID" value="NZ_RHIB01000001.1"/>
</dbReference>
<sequence length="139" mass="15852">MTPKDNAAGFLPRLGALLADSFLILLPATLIVSLVMGENWFTFIERSGWDYAYVVYLTVTPLLWKGYVVGKRLLRIRIARIDGKPLTIWTMLMRQVIGYFLLAMFTFGLTTFISLILVIVRKDHRSLHDLIAGTYVEKV</sequence>
<dbReference type="Pfam" id="PF06271">
    <property type="entry name" value="RDD"/>
    <property type="match status" value="1"/>
</dbReference>
<evidence type="ECO:0000256" key="1">
    <source>
        <dbReference type="ARBA" id="ARBA00004651"/>
    </source>
</evidence>
<keyword evidence="4 6" id="KW-1133">Transmembrane helix</keyword>
<reference evidence="8 9" key="1">
    <citation type="submission" date="2018-10" db="EMBL/GenBank/DDBJ databases">
        <title>Bacillus Keqinensis sp. nov., a moderately halophilic bacterium isolated from a saline-alkaline lake.</title>
        <authorList>
            <person name="Wang H."/>
        </authorList>
    </citation>
    <scope>NUCLEOTIDE SEQUENCE [LARGE SCALE GENOMIC DNA]</scope>
    <source>
        <strain evidence="8 9">KQ-3</strain>
    </source>
</reference>
<keyword evidence="5 6" id="KW-0472">Membrane</keyword>
<dbReference type="GO" id="GO:0005886">
    <property type="term" value="C:plasma membrane"/>
    <property type="evidence" value="ECO:0007669"/>
    <property type="project" value="UniProtKB-SubCell"/>
</dbReference>
<evidence type="ECO:0000259" key="7">
    <source>
        <dbReference type="Pfam" id="PF06271"/>
    </source>
</evidence>
<dbReference type="PANTHER" id="PTHR36115">
    <property type="entry name" value="PROLINE-RICH ANTIGEN HOMOLOG-RELATED"/>
    <property type="match status" value="1"/>
</dbReference>
<comment type="caution">
    <text evidence="8">The sequence shown here is derived from an EMBL/GenBank/DDBJ whole genome shotgun (WGS) entry which is preliminary data.</text>
</comment>
<keyword evidence="3 6" id="KW-0812">Transmembrane</keyword>
<comment type="subcellular location">
    <subcellularLocation>
        <location evidence="1">Cell membrane</location>
        <topology evidence="1">Multi-pass membrane protein</topology>
    </subcellularLocation>
</comment>
<organism evidence="8 9">
    <name type="scientific">Alteribacter keqinensis</name>
    <dbReference type="NCBI Taxonomy" id="2483800"/>
    <lineage>
        <taxon>Bacteria</taxon>
        <taxon>Bacillati</taxon>
        <taxon>Bacillota</taxon>
        <taxon>Bacilli</taxon>
        <taxon>Bacillales</taxon>
        <taxon>Bacillaceae</taxon>
        <taxon>Alteribacter</taxon>
    </lineage>
</organism>
<evidence type="ECO:0000256" key="2">
    <source>
        <dbReference type="ARBA" id="ARBA00022475"/>
    </source>
</evidence>
<accession>A0A3M7TV26</accession>
<feature type="domain" description="RDD" evidence="7">
    <location>
        <begin position="8"/>
        <end position="133"/>
    </location>
</feature>
<feature type="transmembrane region" description="Helical" evidence="6">
    <location>
        <begin position="14"/>
        <end position="36"/>
    </location>
</feature>
<dbReference type="InterPro" id="IPR051791">
    <property type="entry name" value="Pra-immunoreactive"/>
</dbReference>
<evidence type="ECO:0000313" key="9">
    <source>
        <dbReference type="Proteomes" id="UP000278746"/>
    </source>
</evidence>
<keyword evidence="2" id="KW-1003">Cell membrane</keyword>
<evidence type="ECO:0000256" key="4">
    <source>
        <dbReference type="ARBA" id="ARBA00022989"/>
    </source>
</evidence>
<keyword evidence="9" id="KW-1185">Reference proteome</keyword>
<dbReference type="AlphaFoldDB" id="A0A3M7TV26"/>